<accession>F3Y8S6</accession>
<organism evidence="1 2">
    <name type="scientific">Melissococcus plutonius (strain ATCC 35311 / DSM 29964 / CIP 104052 / LMG 20360 / NCIMB 702443)</name>
    <dbReference type="NCBI Taxonomy" id="940190"/>
    <lineage>
        <taxon>Bacteria</taxon>
        <taxon>Bacillati</taxon>
        <taxon>Bacillota</taxon>
        <taxon>Bacilli</taxon>
        <taxon>Lactobacillales</taxon>
        <taxon>Enterococcaceae</taxon>
        <taxon>Melissococcus</taxon>
    </lineage>
</organism>
<dbReference type="Proteomes" id="UP000008456">
    <property type="component" value="Chromosome"/>
</dbReference>
<keyword evidence="2" id="KW-1185">Reference proteome</keyword>
<reference key="2">
    <citation type="submission" date="2011-04" db="EMBL/GenBank/DDBJ databases">
        <title>Whole genome sequence of Melissococcus plutonius ATCC 35311.</title>
        <authorList>
            <person name="Okumura K."/>
            <person name="Arai R."/>
            <person name="Osaki M."/>
            <person name="Okura M."/>
            <person name="Kirikae T."/>
            <person name="Takamatsu D."/>
            <person name="Akiyama T."/>
        </authorList>
    </citation>
    <scope>NUCLEOTIDE SEQUENCE</scope>
    <source>
        <strain>ATCC 35311</strain>
    </source>
</reference>
<protein>
    <submittedName>
        <fullName evidence="1">Uncharacterized protein</fullName>
    </submittedName>
</protein>
<evidence type="ECO:0000313" key="2">
    <source>
        <dbReference type="Proteomes" id="UP000008456"/>
    </source>
</evidence>
<dbReference type="KEGG" id="mps:MPTP_0424"/>
<name>F3Y8S6_MELPT</name>
<reference evidence="1 2" key="1">
    <citation type="journal article" date="2011" name="J. Bacteriol.">
        <title>Complete genome sequence of Melissococcus plutonius ATCC 35311.</title>
        <authorList>
            <person name="Okumura K."/>
            <person name="Arai R."/>
            <person name="Okura M."/>
            <person name="Kirikae T."/>
            <person name="Takamatsu D."/>
            <person name="Osaki M."/>
            <person name="Miyoshi-Akiyama T."/>
        </authorList>
    </citation>
    <scope>NUCLEOTIDE SEQUENCE [LARGE SCALE GENOMIC DNA]</scope>
    <source>
        <strain evidence="2">ATCC 35311 / CIP 104052 / LMG 20360 / NCIMB 702443</strain>
    </source>
</reference>
<evidence type="ECO:0000313" key="1">
    <source>
        <dbReference type="EMBL" id="BAK20904.1"/>
    </source>
</evidence>
<dbReference type="HOGENOM" id="CLU_3292216_0_0_9"/>
<gene>
    <name evidence="1" type="ordered locus">MPTP_0424</name>
</gene>
<dbReference type="AlphaFoldDB" id="F3Y8S6"/>
<proteinExistence type="predicted"/>
<sequence length="40" mass="4755">MDFLIVKAVQDTLFHNNKEIIDHYASIIETNDKKEKAQFF</sequence>
<dbReference type="EMBL" id="AP012200">
    <property type="protein sequence ID" value="BAK20904.1"/>
    <property type="molecule type" value="Genomic_DNA"/>
</dbReference>